<keyword evidence="17" id="KW-0539">Nucleus</keyword>
<protein>
    <recommendedName>
        <fullName evidence="7">N-acetylgalactosaminide beta-1,3-galactosyltransferase</fullName>
        <ecNumber evidence="7">2.4.1.122</ecNumber>
    </recommendedName>
</protein>
<reference evidence="20" key="1">
    <citation type="submission" date="2021-02" db="EMBL/GenBank/DDBJ databases">
        <authorList>
            <person name="Nowell W R."/>
        </authorList>
    </citation>
    <scope>NUCLEOTIDE SEQUENCE</scope>
</reference>
<proteinExistence type="inferred from homology"/>
<evidence type="ECO:0000313" key="21">
    <source>
        <dbReference type="Proteomes" id="UP000663845"/>
    </source>
</evidence>
<dbReference type="Pfam" id="PF02434">
    <property type="entry name" value="Fringe"/>
    <property type="match status" value="1"/>
</dbReference>
<evidence type="ECO:0000256" key="4">
    <source>
        <dbReference type="ARBA" id="ARBA00004922"/>
    </source>
</evidence>
<dbReference type="InterPro" id="IPR026050">
    <property type="entry name" value="C1GALT1/C1GALT1_chp1"/>
</dbReference>
<feature type="domain" description="Fringe-like glycosyltransferase" evidence="18">
    <location>
        <begin position="234"/>
        <end position="376"/>
    </location>
</feature>
<dbReference type="PANTHER" id="PTHR23033:SF14">
    <property type="entry name" value="GLYCOPROTEIN-N-ACETYLGALACTOSAMINE 3-BETA-GALACTOSYLTRANSFERASE 1-RELATED"/>
    <property type="match status" value="1"/>
</dbReference>
<evidence type="ECO:0000256" key="6">
    <source>
        <dbReference type="ARBA" id="ARBA00010042"/>
    </source>
</evidence>
<dbReference type="GO" id="GO:0016020">
    <property type="term" value="C:membrane"/>
    <property type="evidence" value="ECO:0007669"/>
    <property type="project" value="UniProtKB-SubCell"/>
</dbReference>
<dbReference type="EC" id="2.4.1.122" evidence="7"/>
<evidence type="ECO:0000256" key="2">
    <source>
        <dbReference type="ARBA" id="ARBA00004186"/>
    </source>
</evidence>
<keyword evidence="16" id="KW-0206">Cytoskeleton</keyword>
<evidence type="ECO:0000256" key="16">
    <source>
        <dbReference type="ARBA" id="ARBA00023212"/>
    </source>
</evidence>
<dbReference type="AlphaFoldDB" id="A0A814VXF8"/>
<keyword evidence="9" id="KW-0328">Glycosyltransferase</keyword>
<comment type="subcellular location">
    <subcellularLocation>
        <location evidence="2">Cytoplasm</location>
        <location evidence="2">Cytoskeleton</location>
        <location evidence="2">Spindle</location>
    </subcellularLocation>
    <subcellularLocation>
        <location evidence="3">Membrane</location>
        <topology evidence="3">Single-pass type II membrane protein</topology>
    </subcellularLocation>
    <subcellularLocation>
        <location evidence="1">Nucleus</location>
    </subcellularLocation>
</comment>
<keyword evidence="13" id="KW-0735">Signal-anchor</keyword>
<dbReference type="GO" id="GO:0016263">
    <property type="term" value="F:glycoprotein-N-acetylgalactosamine 3-beta-galactosyltransferase activity"/>
    <property type="evidence" value="ECO:0007669"/>
    <property type="project" value="UniProtKB-EC"/>
</dbReference>
<evidence type="ECO:0000256" key="11">
    <source>
        <dbReference type="ARBA" id="ARBA00022692"/>
    </source>
</evidence>
<dbReference type="GO" id="GO:0005819">
    <property type="term" value="C:spindle"/>
    <property type="evidence" value="ECO:0007669"/>
    <property type="project" value="UniProtKB-SubCell"/>
</dbReference>
<keyword evidence="12" id="KW-0547">Nucleotide-binding</keyword>
<keyword evidence="10" id="KW-0808">Transferase</keyword>
<dbReference type="Pfam" id="PF03941">
    <property type="entry name" value="INCENP_ARK-bind"/>
    <property type="match status" value="1"/>
</dbReference>
<evidence type="ECO:0000256" key="1">
    <source>
        <dbReference type="ARBA" id="ARBA00004123"/>
    </source>
</evidence>
<accession>A0A814VXF8</accession>
<dbReference type="GO" id="GO:0005634">
    <property type="term" value="C:nucleus"/>
    <property type="evidence" value="ECO:0007669"/>
    <property type="project" value="UniProtKB-SubCell"/>
</dbReference>
<evidence type="ECO:0000256" key="3">
    <source>
        <dbReference type="ARBA" id="ARBA00004606"/>
    </source>
</evidence>
<comment type="similarity">
    <text evidence="6">Belongs to the INCENP family.</text>
</comment>
<evidence type="ECO:0000256" key="17">
    <source>
        <dbReference type="ARBA" id="ARBA00023242"/>
    </source>
</evidence>
<evidence type="ECO:0000256" key="14">
    <source>
        <dbReference type="ARBA" id="ARBA00022989"/>
    </source>
</evidence>
<dbReference type="GO" id="GO:0000166">
    <property type="term" value="F:nucleotide binding"/>
    <property type="evidence" value="ECO:0007669"/>
    <property type="project" value="UniProtKB-KW"/>
</dbReference>
<evidence type="ECO:0000256" key="7">
    <source>
        <dbReference type="ARBA" id="ARBA00012557"/>
    </source>
</evidence>
<evidence type="ECO:0000259" key="18">
    <source>
        <dbReference type="Pfam" id="PF02434"/>
    </source>
</evidence>
<keyword evidence="15" id="KW-0472">Membrane</keyword>
<evidence type="ECO:0000259" key="19">
    <source>
        <dbReference type="Pfam" id="PF03941"/>
    </source>
</evidence>
<dbReference type="EMBL" id="CAJNOG010000355">
    <property type="protein sequence ID" value="CAF1194778.1"/>
    <property type="molecule type" value="Genomic_DNA"/>
</dbReference>
<dbReference type="InterPro" id="IPR003378">
    <property type="entry name" value="Fringe-like_glycosylTrfase"/>
</dbReference>
<evidence type="ECO:0000256" key="8">
    <source>
        <dbReference type="ARBA" id="ARBA00022490"/>
    </source>
</evidence>
<keyword evidence="8" id="KW-0963">Cytoplasm</keyword>
<keyword evidence="11" id="KW-0812">Transmembrane</keyword>
<feature type="domain" description="Inner centromere protein ARK-binding" evidence="19">
    <location>
        <begin position="146"/>
        <end position="199"/>
    </location>
</feature>
<evidence type="ECO:0000256" key="12">
    <source>
        <dbReference type="ARBA" id="ARBA00022741"/>
    </source>
</evidence>
<keyword evidence="14" id="KW-1133">Transmembrane helix</keyword>
<gene>
    <name evidence="20" type="ORF">JYZ213_LOCUS26553</name>
</gene>
<dbReference type="Proteomes" id="UP000663845">
    <property type="component" value="Unassembled WGS sequence"/>
</dbReference>
<name>A0A814VXF8_9BILA</name>
<dbReference type="PANTHER" id="PTHR23033">
    <property type="entry name" value="BETA1,3-GALACTOSYLTRANSFERASE"/>
    <property type="match status" value="1"/>
</dbReference>
<comment type="caution">
    <text evidence="20">The sequence shown here is derived from an EMBL/GenBank/DDBJ whole genome shotgun (WGS) entry which is preliminary data.</text>
</comment>
<dbReference type="InterPro" id="IPR005635">
    <property type="entry name" value="Inner_centromere_prot_ARK-bd"/>
</dbReference>
<evidence type="ECO:0000256" key="5">
    <source>
        <dbReference type="ARBA" id="ARBA00006462"/>
    </source>
</evidence>
<dbReference type="Gene3D" id="6.10.250.2990">
    <property type="match status" value="1"/>
</dbReference>
<organism evidence="20 21">
    <name type="scientific">Adineta steineri</name>
    <dbReference type="NCBI Taxonomy" id="433720"/>
    <lineage>
        <taxon>Eukaryota</taxon>
        <taxon>Metazoa</taxon>
        <taxon>Spiralia</taxon>
        <taxon>Gnathifera</taxon>
        <taxon>Rotifera</taxon>
        <taxon>Eurotatoria</taxon>
        <taxon>Bdelloidea</taxon>
        <taxon>Adinetida</taxon>
        <taxon>Adinetidae</taxon>
        <taxon>Adineta</taxon>
    </lineage>
</organism>
<comment type="similarity">
    <text evidence="5">Belongs to the glycosyltransferase 31 family. Beta3-Gal-T subfamily.</text>
</comment>
<comment type="pathway">
    <text evidence="4">Protein modification; protein glycosylation.</text>
</comment>
<evidence type="ECO:0000313" key="20">
    <source>
        <dbReference type="EMBL" id="CAF1194778.1"/>
    </source>
</evidence>
<evidence type="ECO:0000256" key="15">
    <source>
        <dbReference type="ARBA" id="ARBA00023136"/>
    </source>
</evidence>
<evidence type="ECO:0000256" key="10">
    <source>
        <dbReference type="ARBA" id="ARBA00022679"/>
    </source>
</evidence>
<evidence type="ECO:0000256" key="13">
    <source>
        <dbReference type="ARBA" id="ARBA00022968"/>
    </source>
</evidence>
<dbReference type="Gene3D" id="3.90.550.50">
    <property type="match status" value="1"/>
</dbReference>
<sequence length="486" mass="57100">MKLRSHEILSTNKTPIRTTNPSRFKQLFQRKNLFKKKFQQQQPHQHGLIHTIPHYVRKSIFRFLLEVKSPTPSPPPPSQTHRQQPLMGIQALKTKKQYTDHQPKRSLRLKQQQIIINKSFEDYQQQQQQQNNYDMTILHMNIDDADDDDDDDDSLIFATKTSTNQKKQIPQWARKNELQIAICNQLYFHRNPSEIFGNTIDCSPTHLRTILHSMLPNVDLFDDSLLHQSLNNITTPKYFLDRVKAVNATWGPRCNRYFFITEYIPQNMTLQQINFAQQIPIAPIQNITPGYDHLTQKTTLAFLFAYEKYFNDFDWFVKADDDTYLIVENLKAFLSDKNPSEPVTFGYNYKVHVPKGFHAGGASYALSRESLRRFNEAHKDPNSTCLKDGGGEDVEIARCLRTKDVYPGQSLDKQNRELFHPFKYIEHFYGNFKVWLKEYAENPLQTGDDCCGDKTISFHYVDPDQIYLMDFCLYKLRSRDVPQRQK</sequence>
<evidence type="ECO:0000256" key="9">
    <source>
        <dbReference type="ARBA" id="ARBA00022676"/>
    </source>
</evidence>